<accession>A0A8I1GCA3</accession>
<dbReference type="Pfam" id="PF03958">
    <property type="entry name" value="Secretin_N"/>
    <property type="match status" value="1"/>
</dbReference>
<dbReference type="AlphaFoldDB" id="A0A8I1GCA3"/>
<feature type="domain" description="NolW-like" evidence="2">
    <location>
        <begin position="115"/>
        <end position="168"/>
    </location>
</feature>
<dbReference type="InterPro" id="IPR038591">
    <property type="entry name" value="NolW-like_sf"/>
</dbReference>
<evidence type="ECO:0000256" key="1">
    <source>
        <dbReference type="SAM" id="SignalP"/>
    </source>
</evidence>
<dbReference type="EMBL" id="JAEMUK010000079">
    <property type="protein sequence ID" value="MBJ7544442.1"/>
    <property type="molecule type" value="Genomic_DNA"/>
</dbReference>
<reference evidence="3 4" key="1">
    <citation type="submission" date="2020-12" db="EMBL/GenBank/DDBJ databases">
        <title>Revised draft genomes of Rhodomicrobium vannielii ATCC 17100 and Rhodomicrobium udaipurense JA643.</title>
        <authorList>
            <person name="Conners E.M."/>
            <person name="Davenport E.J."/>
            <person name="Bose A."/>
        </authorList>
    </citation>
    <scope>NUCLEOTIDE SEQUENCE [LARGE SCALE GENOMIC DNA]</scope>
    <source>
        <strain evidence="3 4">JA643</strain>
    </source>
</reference>
<feature type="chain" id="PRO_5034983422" evidence="1">
    <location>
        <begin position="25"/>
        <end position="213"/>
    </location>
</feature>
<organism evidence="3 4">
    <name type="scientific">Rhodomicrobium udaipurense</name>
    <dbReference type="NCBI Taxonomy" id="1202716"/>
    <lineage>
        <taxon>Bacteria</taxon>
        <taxon>Pseudomonadati</taxon>
        <taxon>Pseudomonadota</taxon>
        <taxon>Alphaproteobacteria</taxon>
        <taxon>Hyphomicrobiales</taxon>
        <taxon>Hyphomicrobiaceae</taxon>
        <taxon>Rhodomicrobium</taxon>
    </lineage>
</organism>
<protein>
    <submittedName>
        <fullName evidence="3">Nodulation protein NolW</fullName>
    </submittedName>
</protein>
<gene>
    <name evidence="3" type="ORF">JDN41_12880</name>
</gene>
<proteinExistence type="predicted"/>
<dbReference type="RefSeq" id="WP_155955119.1">
    <property type="nucleotide sequence ID" value="NZ_JAEMUK010000079.1"/>
</dbReference>
<keyword evidence="1" id="KW-0732">Signal</keyword>
<comment type="caution">
    <text evidence="3">The sequence shown here is derived from an EMBL/GenBank/DDBJ whole genome shotgun (WGS) entry which is preliminary data.</text>
</comment>
<name>A0A8I1GCA3_9HYPH</name>
<evidence type="ECO:0000313" key="4">
    <source>
        <dbReference type="Proteomes" id="UP000623250"/>
    </source>
</evidence>
<evidence type="ECO:0000259" key="2">
    <source>
        <dbReference type="Pfam" id="PF03958"/>
    </source>
</evidence>
<dbReference type="Proteomes" id="UP000623250">
    <property type="component" value="Unassembled WGS sequence"/>
</dbReference>
<dbReference type="InterPro" id="IPR005644">
    <property type="entry name" value="NolW-like"/>
</dbReference>
<keyword evidence="4" id="KW-1185">Reference proteome</keyword>
<evidence type="ECO:0000313" key="3">
    <source>
        <dbReference type="EMBL" id="MBJ7544442.1"/>
    </source>
</evidence>
<dbReference type="Gene3D" id="3.30.1370.120">
    <property type="match status" value="1"/>
</dbReference>
<dbReference type="Gene3D" id="3.55.50.30">
    <property type="match status" value="1"/>
</dbReference>
<sequence>MRVQTYLRCRLVSVAAVAMTAVWAGPVAIAAEPALPDTPYPYSVVEQDVSVALREFGHNVGIPIETSSKVQGRLRGRLERLTAKQFLVNICAAYALDWYYDGYTLYISSADEKTTRFVSLPSSPPEELVKALKILGFSDERYPLRAGPKAGSVIVSGPPRYVSLVEQTAIALPNLENVRIGPAPGPVSQTTIYRGSAAEIVKFSSEAKVGRRQ</sequence>
<feature type="signal peptide" evidence="1">
    <location>
        <begin position="1"/>
        <end position="24"/>
    </location>
</feature>